<accession>A0A845D9W6</accession>
<organism evidence="2 3">
    <name type="scientific">Candidatus Spechtbacteria bacterium SB0662_bin_43</name>
    <dbReference type="NCBI Taxonomy" id="2604897"/>
    <lineage>
        <taxon>Bacteria</taxon>
        <taxon>Candidatus Spechtiibacteriota</taxon>
    </lineage>
</organism>
<reference evidence="2 3" key="1">
    <citation type="submission" date="2019-09" db="EMBL/GenBank/DDBJ databases">
        <title>Characterisation of the sponge microbiome using genome-centric metagenomics.</title>
        <authorList>
            <person name="Engelberts J.P."/>
            <person name="Robbins S.J."/>
            <person name="De Goeij J.M."/>
            <person name="Aranda M."/>
            <person name="Bell S.C."/>
            <person name="Webster N.S."/>
        </authorList>
    </citation>
    <scope>NUCLEOTIDE SEQUENCE [LARGE SCALE GENOMIC DNA]</scope>
    <source>
        <strain evidence="2">SB0662_bin_43</strain>
    </source>
</reference>
<dbReference type="AlphaFoldDB" id="A0A845D9W6"/>
<proteinExistence type="predicted"/>
<name>A0A845D9W6_9BACT</name>
<feature type="compositionally biased region" description="Basic and acidic residues" evidence="1">
    <location>
        <begin position="102"/>
        <end position="126"/>
    </location>
</feature>
<comment type="caution">
    <text evidence="2">The sequence shown here is derived from an EMBL/GenBank/DDBJ whole genome shotgun (WGS) entry which is preliminary data.</text>
</comment>
<protein>
    <submittedName>
        <fullName evidence="2">Uncharacterized protein</fullName>
    </submittedName>
</protein>
<sequence>MKNERFYVGSAKKVLDNDGILLMWEYEMNVDSIANAMITIDEGGGFADEHELASDCAYNIVFLQKKEMDKEGFTHHIVFSPHFTKVEKKEVKSGTGKIRSLKASDKEGKTQAENEAEMAKQKRLEMEKDDDIDIKDIPF</sequence>
<dbReference type="EMBL" id="VXOY01000014">
    <property type="protein sequence ID" value="MYE38249.1"/>
    <property type="molecule type" value="Genomic_DNA"/>
</dbReference>
<feature type="region of interest" description="Disordered" evidence="1">
    <location>
        <begin position="96"/>
        <end position="139"/>
    </location>
</feature>
<dbReference type="Proteomes" id="UP000449092">
    <property type="component" value="Unassembled WGS sequence"/>
</dbReference>
<gene>
    <name evidence="2" type="ORF">F4X82_01865</name>
</gene>
<evidence type="ECO:0000313" key="3">
    <source>
        <dbReference type="Proteomes" id="UP000449092"/>
    </source>
</evidence>
<evidence type="ECO:0000256" key="1">
    <source>
        <dbReference type="SAM" id="MobiDB-lite"/>
    </source>
</evidence>
<evidence type="ECO:0000313" key="2">
    <source>
        <dbReference type="EMBL" id="MYE38249.1"/>
    </source>
</evidence>